<gene>
    <name evidence="8" type="ORF">METZ01_LOCUS25236</name>
</gene>
<dbReference type="PANTHER" id="PTHR30521:SF0">
    <property type="entry name" value="DYP-TYPE PEROXIDASE FAMILY PROTEIN"/>
    <property type="match status" value="1"/>
</dbReference>
<keyword evidence="2" id="KW-0575">Peroxidase</keyword>
<accession>A0A381PZ96</accession>
<evidence type="ECO:0000256" key="6">
    <source>
        <dbReference type="SAM" id="MobiDB-lite"/>
    </source>
</evidence>
<keyword evidence="5" id="KW-0408">Iron</keyword>
<keyword evidence="4" id="KW-0560">Oxidoreductase</keyword>
<dbReference type="GO" id="GO:0004601">
    <property type="term" value="F:peroxidase activity"/>
    <property type="evidence" value="ECO:0007669"/>
    <property type="project" value="UniProtKB-KW"/>
</dbReference>
<dbReference type="GO" id="GO:0005829">
    <property type="term" value="C:cytosol"/>
    <property type="evidence" value="ECO:0007669"/>
    <property type="project" value="TreeGrafter"/>
</dbReference>
<reference evidence="8" key="1">
    <citation type="submission" date="2018-05" db="EMBL/GenBank/DDBJ databases">
        <authorList>
            <person name="Lanie J.A."/>
            <person name="Ng W.-L."/>
            <person name="Kazmierczak K.M."/>
            <person name="Andrzejewski T.M."/>
            <person name="Davidsen T.M."/>
            <person name="Wayne K.J."/>
            <person name="Tettelin H."/>
            <person name="Glass J.I."/>
            <person name="Rusch D."/>
            <person name="Podicherti R."/>
            <person name="Tsui H.-C.T."/>
            <person name="Winkler M.E."/>
        </authorList>
    </citation>
    <scope>NUCLEOTIDE SEQUENCE</scope>
</reference>
<evidence type="ECO:0000256" key="3">
    <source>
        <dbReference type="ARBA" id="ARBA00022723"/>
    </source>
</evidence>
<dbReference type="SUPFAM" id="SSF54909">
    <property type="entry name" value="Dimeric alpha+beta barrel"/>
    <property type="match status" value="1"/>
</dbReference>
<dbReference type="GO" id="GO:0046872">
    <property type="term" value="F:metal ion binding"/>
    <property type="evidence" value="ECO:0007669"/>
    <property type="project" value="UniProtKB-KW"/>
</dbReference>
<dbReference type="InterPro" id="IPR011008">
    <property type="entry name" value="Dimeric_a/b-barrel"/>
</dbReference>
<evidence type="ECO:0000313" key="8">
    <source>
        <dbReference type="EMBL" id="SUZ72382.1"/>
    </source>
</evidence>
<comment type="cofactor">
    <cofactor evidence="1">
        <name>heme b</name>
        <dbReference type="ChEBI" id="CHEBI:60344"/>
    </cofactor>
</comment>
<feature type="compositionally biased region" description="Basic and acidic residues" evidence="6">
    <location>
        <begin position="220"/>
        <end position="238"/>
    </location>
</feature>
<dbReference type="EMBL" id="UINC01001150">
    <property type="protein sequence ID" value="SUZ72382.1"/>
    <property type="molecule type" value="Genomic_DNA"/>
</dbReference>
<dbReference type="AlphaFoldDB" id="A0A381PZ96"/>
<dbReference type="GO" id="GO:0020037">
    <property type="term" value="F:heme binding"/>
    <property type="evidence" value="ECO:0007669"/>
    <property type="project" value="InterPro"/>
</dbReference>
<dbReference type="PROSITE" id="PS51404">
    <property type="entry name" value="DYP_PEROXIDASE"/>
    <property type="match status" value="1"/>
</dbReference>
<organism evidence="8">
    <name type="scientific">marine metagenome</name>
    <dbReference type="NCBI Taxonomy" id="408172"/>
    <lineage>
        <taxon>unclassified sequences</taxon>
        <taxon>metagenomes</taxon>
        <taxon>ecological metagenomes</taxon>
    </lineage>
</organism>
<sequence>MATPQRAIFNGMGQNQWYVHLSRTDGADLGVIKSVLGDLRAACAAEDINLTLGIGPGLLPDLTDDVPDDFQSYVTIESEDGSGRQAKGTQEELLLWLNHDDKDKIWKAQYDARTALEGHMAVARETPTFIYGDSLDMTGFKDGTGNPADEDQPAAAIVPDGEAGAGGSHIIAQRWVHDLDSWNALSDEQQEKNFGRKKFPGIEKTETQEPYSHLSHVELREDGNHGNEGSDKRNEIARRSTPYAFHDGTVGLYFMAFCKDQAPLRERMRRMYGLDDCVRDAMTDYSDPASGSFYFAPSEETLDAITG</sequence>
<evidence type="ECO:0000256" key="4">
    <source>
        <dbReference type="ARBA" id="ARBA00023002"/>
    </source>
</evidence>
<name>A0A381PZ96_9ZZZZ</name>
<dbReference type="InterPro" id="IPR048328">
    <property type="entry name" value="Dyp_perox_C"/>
</dbReference>
<protein>
    <recommendedName>
        <fullName evidence="7">Dyp-type peroxidase C-terminal domain-containing protein</fullName>
    </recommendedName>
</protein>
<evidence type="ECO:0000256" key="5">
    <source>
        <dbReference type="ARBA" id="ARBA00023004"/>
    </source>
</evidence>
<dbReference type="Pfam" id="PF20628">
    <property type="entry name" value="Dyp_perox_C"/>
    <property type="match status" value="1"/>
</dbReference>
<dbReference type="NCBIfam" id="TIGR01413">
    <property type="entry name" value="Dyp_perox_fam"/>
    <property type="match status" value="1"/>
</dbReference>
<keyword evidence="3" id="KW-0479">Metal-binding</keyword>
<proteinExistence type="predicted"/>
<evidence type="ECO:0000256" key="1">
    <source>
        <dbReference type="ARBA" id="ARBA00001970"/>
    </source>
</evidence>
<dbReference type="PANTHER" id="PTHR30521">
    <property type="entry name" value="DEFERROCHELATASE/PEROXIDASE"/>
    <property type="match status" value="1"/>
</dbReference>
<dbReference type="InterPro" id="IPR006314">
    <property type="entry name" value="Dyp_peroxidase"/>
</dbReference>
<evidence type="ECO:0000256" key="2">
    <source>
        <dbReference type="ARBA" id="ARBA00022559"/>
    </source>
</evidence>
<feature type="region of interest" description="Disordered" evidence="6">
    <location>
        <begin position="220"/>
        <end position="239"/>
    </location>
</feature>
<feature type="domain" description="Dyp-type peroxidase C-terminal" evidence="7">
    <location>
        <begin position="135"/>
        <end position="300"/>
    </location>
</feature>
<evidence type="ECO:0000259" key="7">
    <source>
        <dbReference type="Pfam" id="PF20628"/>
    </source>
</evidence>